<dbReference type="GO" id="GO:0005829">
    <property type="term" value="C:cytosol"/>
    <property type="evidence" value="ECO:0007669"/>
    <property type="project" value="TreeGrafter"/>
</dbReference>
<keyword evidence="4 14" id="KW-0663">Pyridoxal phosphate</keyword>
<dbReference type="GO" id="GO:0008696">
    <property type="term" value="F:4-amino-4-deoxychorismate lyase activity"/>
    <property type="evidence" value="ECO:0007669"/>
    <property type="project" value="UniProtKB-UniRule"/>
</dbReference>
<keyword evidence="6 15" id="KW-0456">Lyase</keyword>
<accession>A0A918RY13</accession>
<evidence type="ECO:0000256" key="6">
    <source>
        <dbReference type="ARBA" id="ARBA00023239"/>
    </source>
</evidence>
<evidence type="ECO:0000256" key="11">
    <source>
        <dbReference type="ARBA" id="ARBA00069174"/>
    </source>
</evidence>
<evidence type="ECO:0000256" key="4">
    <source>
        <dbReference type="ARBA" id="ARBA00022898"/>
    </source>
</evidence>
<dbReference type="InterPro" id="IPR043131">
    <property type="entry name" value="BCAT-like_N"/>
</dbReference>
<protein>
    <recommendedName>
        <fullName evidence="11 12">Aminodeoxychorismate lyase</fullName>
        <ecNumber evidence="8 12">4.1.3.38</ecNumber>
    </recommendedName>
</protein>
<dbReference type="InterPro" id="IPR001544">
    <property type="entry name" value="Aminotrans_IV"/>
</dbReference>
<dbReference type="PANTHER" id="PTHR42743:SF2">
    <property type="entry name" value="AMINODEOXYCHORISMATE LYASE"/>
    <property type="match status" value="1"/>
</dbReference>
<dbReference type="FunFam" id="3.20.10.10:FF:000002">
    <property type="entry name" value="D-alanine aminotransferase"/>
    <property type="match status" value="1"/>
</dbReference>
<dbReference type="AlphaFoldDB" id="A0A918RY13"/>
<reference evidence="15" key="2">
    <citation type="submission" date="2020-09" db="EMBL/GenBank/DDBJ databases">
        <authorList>
            <person name="Sun Q."/>
            <person name="Kim S."/>
        </authorList>
    </citation>
    <scope>NUCLEOTIDE SEQUENCE</scope>
    <source>
        <strain evidence="15">KCTC 12711</strain>
    </source>
</reference>
<comment type="similarity">
    <text evidence="2 13">Belongs to the class-IV pyridoxal-phosphate-dependent aminotransferase family.</text>
</comment>
<gene>
    <name evidence="15" type="primary">pabC</name>
    <name evidence="15" type="ORF">GCM10008090_27990</name>
</gene>
<organism evidence="15 16">
    <name type="scientific">Arenicella chitinivorans</name>
    <dbReference type="NCBI Taxonomy" id="1329800"/>
    <lineage>
        <taxon>Bacteria</taxon>
        <taxon>Pseudomonadati</taxon>
        <taxon>Pseudomonadota</taxon>
        <taxon>Gammaproteobacteria</taxon>
        <taxon>Arenicellales</taxon>
        <taxon>Arenicellaceae</taxon>
        <taxon>Arenicella</taxon>
    </lineage>
</organism>
<dbReference type="SUPFAM" id="SSF56752">
    <property type="entry name" value="D-aminoacid aminotransferase-like PLP-dependent enzymes"/>
    <property type="match status" value="1"/>
</dbReference>
<dbReference type="InterPro" id="IPR017824">
    <property type="entry name" value="Aminodeoxychorismate_lyase_IV"/>
</dbReference>
<evidence type="ECO:0000256" key="10">
    <source>
        <dbReference type="ARBA" id="ARBA00054027"/>
    </source>
</evidence>
<evidence type="ECO:0000256" key="8">
    <source>
        <dbReference type="ARBA" id="ARBA00035676"/>
    </source>
</evidence>
<dbReference type="PROSITE" id="PS00770">
    <property type="entry name" value="AA_TRANSFER_CLASS_4"/>
    <property type="match status" value="1"/>
</dbReference>
<reference evidence="15" key="1">
    <citation type="journal article" date="2014" name="Int. J. Syst. Evol. Microbiol.">
        <title>Complete genome sequence of Corynebacterium casei LMG S-19264T (=DSM 44701T), isolated from a smear-ripened cheese.</title>
        <authorList>
            <consortium name="US DOE Joint Genome Institute (JGI-PGF)"/>
            <person name="Walter F."/>
            <person name="Albersmeier A."/>
            <person name="Kalinowski J."/>
            <person name="Ruckert C."/>
        </authorList>
    </citation>
    <scope>NUCLEOTIDE SEQUENCE</scope>
    <source>
        <strain evidence="15">KCTC 12711</strain>
    </source>
</reference>
<evidence type="ECO:0000313" key="15">
    <source>
        <dbReference type="EMBL" id="GHA16779.1"/>
    </source>
</evidence>
<evidence type="ECO:0000256" key="2">
    <source>
        <dbReference type="ARBA" id="ARBA00009320"/>
    </source>
</evidence>
<evidence type="ECO:0000256" key="3">
    <source>
        <dbReference type="ARBA" id="ARBA00011738"/>
    </source>
</evidence>
<evidence type="ECO:0000256" key="13">
    <source>
        <dbReference type="RuleBase" id="RU004106"/>
    </source>
</evidence>
<dbReference type="GO" id="GO:0008153">
    <property type="term" value="P:4-aminobenzoate biosynthetic process"/>
    <property type="evidence" value="ECO:0007669"/>
    <property type="project" value="UniProtKB-UniRule"/>
</dbReference>
<keyword evidence="5" id="KW-0289">Folate biosynthesis</keyword>
<dbReference type="GO" id="GO:0046656">
    <property type="term" value="P:folic acid biosynthetic process"/>
    <property type="evidence" value="ECO:0007669"/>
    <property type="project" value="UniProtKB-KW"/>
</dbReference>
<evidence type="ECO:0000256" key="1">
    <source>
        <dbReference type="ARBA" id="ARBA00001933"/>
    </source>
</evidence>
<dbReference type="RefSeq" id="WP_189402330.1">
    <property type="nucleotide sequence ID" value="NZ_BMXA01000006.1"/>
</dbReference>
<comment type="subunit">
    <text evidence="3">Homodimer.</text>
</comment>
<evidence type="ECO:0000256" key="5">
    <source>
        <dbReference type="ARBA" id="ARBA00022909"/>
    </source>
</evidence>
<comment type="pathway">
    <text evidence="7">Cofactor biosynthesis; tetrahydrofolate biosynthesis; 4-aminobenzoate from chorismate: step 2/2.</text>
</comment>
<sequence length="277" mass="30339">MLTLVNGKQTPQTSALDRGLLYGQSVFETVAVENQTLLLWEAHLNRLVAGASAIGVPLSADFLAALSGEAHAAATQCDERTVLRVTVTAGQGGRGYLNPDPMQPTRILSCHPYPQYPVDHRDVGITLGISDIRLATQPLLAGIKHGNRLEQVLARSQWHADWQEALLLDHDLNVVEATQSNVFLARDGVIFTPKLDRCGVAGVMRDYLIAVAQSIGVDTRIVRLSLSDIEAADEVFVSNSIIGLWPVQRCLSRHYKSREISSKLLKLLLENEVIPNH</sequence>
<keyword evidence="16" id="KW-1185">Reference proteome</keyword>
<name>A0A918RY13_9GAMM</name>
<dbReference type="Gene3D" id="3.30.470.10">
    <property type="match status" value="1"/>
</dbReference>
<evidence type="ECO:0000313" key="16">
    <source>
        <dbReference type="Proteomes" id="UP000614811"/>
    </source>
</evidence>
<evidence type="ECO:0000256" key="14">
    <source>
        <dbReference type="RuleBase" id="RU004516"/>
    </source>
</evidence>
<comment type="function">
    <text evidence="10">Involved in the biosynthesis of p-aminobenzoate (PABA), a precursor of tetrahydrofolate. Converts 4-amino-4-deoxychorismate into 4-aminobenzoate (PABA) and pyruvate.</text>
</comment>
<evidence type="ECO:0000256" key="7">
    <source>
        <dbReference type="ARBA" id="ARBA00035633"/>
    </source>
</evidence>
<dbReference type="InterPro" id="IPR050571">
    <property type="entry name" value="Class-IV_PLP-Dep_Aminotrnsfr"/>
</dbReference>
<comment type="catalytic activity">
    <reaction evidence="9">
        <text>4-amino-4-deoxychorismate = 4-aminobenzoate + pyruvate + H(+)</text>
        <dbReference type="Rhea" id="RHEA:16201"/>
        <dbReference type="ChEBI" id="CHEBI:15361"/>
        <dbReference type="ChEBI" id="CHEBI:15378"/>
        <dbReference type="ChEBI" id="CHEBI:17836"/>
        <dbReference type="ChEBI" id="CHEBI:58406"/>
        <dbReference type="EC" id="4.1.3.38"/>
    </reaction>
</comment>
<dbReference type="NCBIfam" id="NF004761">
    <property type="entry name" value="PRK06092.1"/>
    <property type="match status" value="1"/>
</dbReference>
<dbReference type="EMBL" id="BMXA01000006">
    <property type="protein sequence ID" value="GHA16779.1"/>
    <property type="molecule type" value="Genomic_DNA"/>
</dbReference>
<dbReference type="InterPro" id="IPR043132">
    <property type="entry name" value="BCAT-like_C"/>
</dbReference>
<evidence type="ECO:0000256" key="9">
    <source>
        <dbReference type="ARBA" id="ARBA00049529"/>
    </source>
</evidence>
<dbReference type="Proteomes" id="UP000614811">
    <property type="component" value="Unassembled WGS sequence"/>
</dbReference>
<comment type="cofactor">
    <cofactor evidence="1 14">
        <name>pyridoxal 5'-phosphate</name>
        <dbReference type="ChEBI" id="CHEBI:597326"/>
    </cofactor>
</comment>
<comment type="caution">
    <text evidence="15">The sequence shown here is derived from an EMBL/GenBank/DDBJ whole genome shotgun (WGS) entry which is preliminary data.</text>
</comment>
<dbReference type="InterPro" id="IPR018300">
    <property type="entry name" value="Aminotrans_IV_CS"/>
</dbReference>
<dbReference type="GO" id="GO:0030170">
    <property type="term" value="F:pyridoxal phosphate binding"/>
    <property type="evidence" value="ECO:0007669"/>
    <property type="project" value="InterPro"/>
</dbReference>
<dbReference type="PANTHER" id="PTHR42743">
    <property type="entry name" value="AMINO-ACID AMINOTRANSFERASE"/>
    <property type="match status" value="1"/>
</dbReference>
<dbReference type="Pfam" id="PF01063">
    <property type="entry name" value="Aminotran_4"/>
    <property type="match status" value="1"/>
</dbReference>
<evidence type="ECO:0000256" key="12">
    <source>
        <dbReference type="NCBIfam" id="TIGR03461"/>
    </source>
</evidence>
<dbReference type="Gene3D" id="3.20.10.10">
    <property type="entry name" value="D-amino Acid Aminotransferase, subunit A, domain 2"/>
    <property type="match status" value="1"/>
</dbReference>
<dbReference type="EC" id="4.1.3.38" evidence="8 12"/>
<proteinExistence type="inferred from homology"/>
<dbReference type="NCBIfam" id="TIGR03461">
    <property type="entry name" value="pabC_Proteo"/>
    <property type="match status" value="1"/>
</dbReference>
<dbReference type="InterPro" id="IPR036038">
    <property type="entry name" value="Aminotransferase-like"/>
</dbReference>